<reference evidence="3 4" key="2">
    <citation type="journal article" date="2016" name="Genome Announc.">
        <title>Draft Genome Sequence of Erythromycin- and Oxytetracycline-Sensitive Nocardia seriolae Strain U-1 (NBRC 110359).</title>
        <authorList>
            <person name="Imajoh M."/>
            <person name="Sukeda M."/>
            <person name="Shimizu M."/>
            <person name="Yamane J."/>
            <person name="Ohnishi K."/>
            <person name="Oshima S."/>
        </authorList>
    </citation>
    <scope>NUCLEOTIDE SEQUENCE [LARGE SCALE GENOMIC DNA]</scope>
    <source>
        <strain evidence="3 4">U-1</strain>
    </source>
</reference>
<sequence length="173" mass="19734">MSDVVDDNEATSPHVKLLADIREVFNARGSSFIKSQTLCAYLRSMEESPWETWELTPSRLGHRLEEYGLETGHNLDRTERGYRLVDFLNAFAHYLPPLPERRPNPSNPARTSLTCANSRTPCPSKTRPPRQRCPRITAGQTRYRRFRTAWDGFPAGRANARSVVVRPHRVSTG</sequence>
<reference evidence="4" key="1">
    <citation type="submission" date="2015-07" db="EMBL/GenBank/DDBJ databases">
        <title>Nocardia seriolae U-1 whole genome shotgun sequence.</title>
        <authorList>
            <person name="Imajoh M."/>
            <person name="Fukumoto Y."/>
            <person name="Sukeda M."/>
            <person name="Yamane J."/>
            <person name="Yamasaki K."/>
            <person name="Shimizu M."/>
            <person name="Ohnishi K."/>
            <person name="Oshima S."/>
        </authorList>
    </citation>
    <scope>NUCLEOTIDE SEQUENCE [LARGE SCALE GENOMIC DNA]</scope>
    <source>
        <strain evidence="4">U-1</strain>
    </source>
</reference>
<keyword evidence="4" id="KW-1185">Reference proteome</keyword>
<feature type="compositionally biased region" description="Polar residues" evidence="1">
    <location>
        <begin position="107"/>
        <end position="123"/>
    </location>
</feature>
<evidence type="ECO:0000313" key="3">
    <source>
        <dbReference type="EMBL" id="GAP29873.1"/>
    </source>
</evidence>
<accession>A0ABC9YY44</accession>
<dbReference type="EMBL" id="BBYQ01000066">
    <property type="protein sequence ID" value="GAP29873.1"/>
    <property type="molecule type" value="Genomic_DNA"/>
</dbReference>
<comment type="caution">
    <text evidence="3">The sequence shown here is derived from an EMBL/GenBank/DDBJ whole genome shotgun (WGS) entry which is preliminary data.</text>
</comment>
<dbReference type="Proteomes" id="UP000037179">
    <property type="component" value="Unassembled WGS sequence"/>
</dbReference>
<gene>
    <name evidence="3" type="ORF">NSK11_contig00066-0005</name>
</gene>
<organism evidence="3 4">
    <name type="scientific">Nocardia seriolae</name>
    <dbReference type="NCBI Taxonomy" id="37332"/>
    <lineage>
        <taxon>Bacteria</taxon>
        <taxon>Bacillati</taxon>
        <taxon>Actinomycetota</taxon>
        <taxon>Actinomycetes</taxon>
        <taxon>Mycobacteriales</taxon>
        <taxon>Nocardiaceae</taxon>
        <taxon>Nocardia</taxon>
    </lineage>
</organism>
<evidence type="ECO:0000256" key="1">
    <source>
        <dbReference type="SAM" id="MobiDB-lite"/>
    </source>
</evidence>
<evidence type="ECO:0000259" key="2">
    <source>
        <dbReference type="Pfam" id="PF12307"/>
    </source>
</evidence>
<dbReference type="RefSeq" id="WP_071812221.1">
    <property type="nucleotide sequence ID" value="NZ_BBYQ01000066.1"/>
</dbReference>
<dbReference type="Pfam" id="PF12307">
    <property type="entry name" value="DUF3631"/>
    <property type="match status" value="1"/>
</dbReference>
<feature type="domain" description="DUF3631" evidence="2">
    <location>
        <begin position="7"/>
        <end position="94"/>
    </location>
</feature>
<dbReference type="InterPro" id="IPR022081">
    <property type="entry name" value="DUF3631"/>
</dbReference>
<name>A0ABC9YY44_9NOCA</name>
<protein>
    <recommendedName>
        <fullName evidence="2">DUF3631 domain-containing protein</fullName>
    </recommendedName>
</protein>
<evidence type="ECO:0000313" key="4">
    <source>
        <dbReference type="Proteomes" id="UP000037179"/>
    </source>
</evidence>
<feature type="region of interest" description="Disordered" evidence="1">
    <location>
        <begin position="99"/>
        <end position="133"/>
    </location>
</feature>
<proteinExistence type="predicted"/>
<dbReference type="AlphaFoldDB" id="A0ABC9YY44"/>